<dbReference type="SUPFAM" id="SSF52540">
    <property type="entry name" value="P-loop containing nucleoside triphosphate hydrolases"/>
    <property type="match status" value="1"/>
</dbReference>
<dbReference type="GO" id="GO:0005886">
    <property type="term" value="C:plasma membrane"/>
    <property type="evidence" value="ECO:0007669"/>
    <property type="project" value="UniProtKB-SubCell"/>
</dbReference>
<dbReference type="RefSeq" id="WP_011942388.1">
    <property type="nucleotide sequence ID" value="NC_009484.1"/>
</dbReference>
<evidence type="ECO:0000256" key="2">
    <source>
        <dbReference type="ARBA" id="ARBA00022692"/>
    </source>
</evidence>
<evidence type="ECO:0000256" key="3">
    <source>
        <dbReference type="ARBA" id="ARBA00022741"/>
    </source>
</evidence>
<evidence type="ECO:0000256" key="1">
    <source>
        <dbReference type="ARBA" id="ARBA00004651"/>
    </source>
</evidence>
<feature type="transmembrane region" description="Helical" evidence="7">
    <location>
        <begin position="41"/>
        <end position="63"/>
    </location>
</feature>
<reference evidence="10 11" key="1">
    <citation type="submission" date="2007-05" db="EMBL/GenBank/DDBJ databases">
        <title>Complete sequence of chromosome of Acidiphilium cryptum JF-5.</title>
        <authorList>
            <consortium name="US DOE Joint Genome Institute"/>
            <person name="Copeland A."/>
            <person name="Lucas S."/>
            <person name="Lapidus A."/>
            <person name="Barry K."/>
            <person name="Detter J.C."/>
            <person name="Glavina del Rio T."/>
            <person name="Hammon N."/>
            <person name="Israni S."/>
            <person name="Dalin E."/>
            <person name="Tice H."/>
            <person name="Pitluck S."/>
            <person name="Sims D."/>
            <person name="Brettin T."/>
            <person name="Bruce D."/>
            <person name="Han C."/>
            <person name="Schmutz J."/>
            <person name="Larimer F."/>
            <person name="Land M."/>
            <person name="Hauser L."/>
            <person name="Kyrpides N."/>
            <person name="Kim E."/>
            <person name="Magnuson T."/>
            <person name="Richardson P."/>
        </authorList>
    </citation>
    <scope>NUCLEOTIDE SEQUENCE [LARGE SCALE GENOMIC DNA]</scope>
    <source>
        <strain evidence="10 11">JF-5</strain>
    </source>
</reference>
<keyword evidence="5 7" id="KW-1133">Transmembrane helix</keyword>
<feature type="domain" description="ABC transmembrane type-1" evidence="9">
    <location>
        <begin position="19"/>
        <end position="309"/>
    </location>
</feature>
<dbReference type="GO" id="GO:0140359">
    <property type="term" value="F:ABC-type transporter activity"/>
    <property type="evidence" value="ECO:0007669"/>
    <property type="project" value="InterPro"/>
</dbReference>
<dbReference type="AlphaFoldDB" id="A5FZ10"/>
<dbReference type="GO" id="GO:0005524">
    <property type="term" value="F:ATP binding"/>
    <property type="evidence" value="ECO:0007669"/>
    <property type="project" value="UniProtKB-KW"/>
</dbReference>
<dbReference type="eggNOG" id="COG4987">
    <property type="taxonomic scope" value="Bacteria"/>
</dbReference>
<evidence type="ECO:0000256" key="5">
    <source>
        <dbReference type="ARBA" id="ARBA00022989"/>
    </source>
</evidence>
<dbReference type="InterPro" id="IPR036640">
    <property type="entry name" value="ABC1_TM_sf"/>
</dbReference>
<evidence type="ECO:0000313" key="10">
    <source>
        <dbReference type="EMBL" id="ABQ30842.1"/>
    </source>
</evidence>
<dbReference type="HOGENOM" id="CLU_000604_84_9_5"/>
<dbReference type="EMBL" id="CP000697">
    <property type="protein sequence ID" value="ABQ30842.1"/>
    <property type="molecule type" value="Genomic_DNA"/>
</dbReference>
<keyword evidence="2 7" id="KW-0812">Transmembrane</keyword>
<feature type="transmembrane region" description="Helical" evidence="7">
    <location>
        <begin position="278"/>
        <end position="307"/>
    </location>
</feature>
<organism evidence="10 11">
    <name type="scientific">Acidiphilium cryptum (strain JF-5)</name>
    <dbReference type="NCBI Taxonomy" id="349163"/>
    <lineage>
        <taxon>Bacteria</taxon>
        <taxon>Pseudomonadati</taxon>
        <taxon>Pseudomonadota</taxon>
        <taxon>Alphaproteobacteria</taxon>
        <taxon>Acetobacterales</taxon>
        <taxon>Acidocellaceae</taxon>
        <taxon>Acidiphilium</taxon>
    </lineage>
</organism>
<dbReference type="InterPro" id="IPR039421">
    <property type="entry name" value="Type_1_exporter"/>
</dbReference>
<dbReference type="InterPro" id="IPR017871">
    <property type="entry name" value="ABC_transporter-like_CS"/>
</dbReference>
<dbReference type="Gene3D" id="3.40.50.300">
    <property type="entry name" value="P-loop containing nucleotide triphosphate hydrolases"/>
    <property type="match status" value="1"/>
</dbReference>
<evidence type="ECO:0000313" key="11">
    <source>
        <dbReference type="Proteomes" id="UP000000245"/>
    </source>
</evidence>
<dbReference type="PANTHER" id="PTHR24221:SF654">
    <property type="entry name" value="ATP-BINDING CASSETTE SUB-FAMILY B MEMBER 6"/>
    <property type="match status" value="1"/>
</dbReference>
<dbReference type="SMART" id="SM00382">
    <property type="entry name" value="AAA"/>
    <property type="match status" value="1"/>
</dbReference>
<dbReference type="GO" id="GO:0034775">
    <property type="term" value="P:glutathione transmembrane transport"/>
    <property type="evidence" value="ECO:0007669"/>
    <property type="project" value="InterPro"/>
</dbReference>
<protein>
    <submittedName>
        <fullName evidence="10">Beta tubulin, autoregulation binding site</fullName>
    </submittedName>
</protein>
<keyword evidence="6 7" id="KW-0472">Membrane</keyword>
<feature type="transmembrane region" description="Helical" evidence="7">
    <location>
        <begin position="243"/>
        <end position="266"/>
    </location>
</feature>
<evidence type="ECO:0000259" key="9">
    <source>
        <dbReference type="PROSITE" id="PS50929"/>
    </source>
</evidence>
<dbReference type="Gene3D" id="1.20.1560.10">
    <property type="entry name" value="ABC transporter type 1, transmembrane domain"/>
    <property type="match status" value="1"/>
</dbReference>
<dbReference type="PROSITE" id="PS50893">
    <property type="entry name" value="ABC_TRANSPORTER_2"/>
    <property type="match status" value="1"/>
</dbReference>
<dbReference type="PROSITE" id="PS50929">
    <property type="entry name" value="ABC_TM1F"/>
    <property type="match status" value="1"/>
</dbReference>
<evidence type="ECO:0000256" key="4">
    <source>
        <dbReference type="ARBA" id="ARBA00022840"/>
    </source>
</evidence>
<dbReference type="PANTHER" id="PTHR24221">
    <property type="entry name" value="ATP-BINDING CASSETTE SUB-FAMILY B"/>
    <property type="match status" value="1"/>
</dbReference>
<dbReference type="SUPFAM" id="SSF90123">
    <property type="entry name" value="ABC transporter transmembrane region"/>
    <property type="match status" value="1"/>
</dbReference>
<dbReference type="InterPro" id="IPR003439">
    <property type="entry name" value="ABC_transporter-like_ATP-bd"/>
</dbReference>
<name>A5FZ10_ACICJ</name>
<dbReference type="InterPro" id="IPR027417">
    <property type="entry name" value="P-loop_NTPase"/>
</dbReference>
<dbReference type="STRING" id="349163.Acry_1636"/>
<comment type="subcellular location">
    <subcellularLocation>
        <location evidence="1">Cell membrane</location>
        <topology evidence="1">Multi-pass membrane protein</topology>
    </subcellularLocation>
</comment>
<dbReference type="InterPro" id="IPR011527">
    <property type="entry name" value="ABC1_TM_dom"/>
</dbReference>
<keyword evidence="4" id="KW-0067">ATP-binding</keyword>
<dbReference type="InterPro" id="IPR014223">
    <property type="entry name" value="ABC_CydC/D"/>
</dbReference>
<dbReference type="GO" id="GO:0045454">
    <property type="term" value="P:cell redox homeostasis"/>
    <property type="evidence" value="ECO:0007669"/>
    <property type="project" value="InterPro"/>
</dbReference>
<dbReference type="NCBIfam" id="TIGR02868">
    <property type="entry name" value="CydC"/>
    <property type="match status" value="1"/>
</dbReference>
<gene>
    <name evidence="10" type="ordered locus">Acry_1636</name>
</gene>
<dbReference type="Proteomes" id="UP000000245">
    <property type="component" value="Chromosome"/>
</dbReference>
<dbReference type="Pfam" id="PF00005">
    <property type="entry name" value="ABC_tran"/>
    <property type="match status" value="1"/>
</dbReference>
<keyword evidence="3" id="KW-0547">Nucleotide-binding</keyword>
<dbReference type="KEGG" id="acr:Acry_1636"/>
<evidence type="ECO:0000256" key="7">
    <source>
        <dbReference type="SAM" id="Phobius"/>
    </source>
</evidence>
<proteinExistence type="predicted"/>
<keyword evidence="11" id="KW-1185">Reference proteome</keyword>
<feature type="transmembrane region" description="Helical" evidence="7">
    <location>
        <begin position="136"/>
        <end position="161"/>
    </location>
</feature>
<dbReference type="InterPro" id="IPR003593">
    <property type="entry name" value="AAA+_ATPase"/>
</dbReference>
<feature type="transmembrane region" description="Helical" evidence="7">
    <location>
        <begin position="167"/>
        <end position="187"/>
    </location>
</feature>
<feature type="transmembrane region" description="Helical" evidence="7">
    <location>
        <begin position="12"/>
        <end position="35"/>
    </location>
</feature>
<sequence length="584" mass="60664">MRDLIRLLRLYAPYRVWVLAGIGLGVLTVLANFALLALSGWFLAATGVVGVAGYAAQNAFNFFTPAAGVRFFATLRVLARYAGRLVDHEATFRLLARLRMVAYAGLEPLAPVGLAGERGGDLLSRLVADIDRLGDFFLRVASPFMIAAAAALVMALGFAIVSPEAGLLLLLGLVVAGVAVPLASLGLGRRPAGAAVALQATMRADLVDSVQGMAELLTCNASGAMAERVDAASAALLAAQRRLAAIAGFGAAAGLLVAGLTMLAMLPLGGALADAHRIAGPVIALLALGAMAAFEAVAPLPAAFQLLGGMADSARRVFDLLDRPPPVAEPASSPPRPARLDLRLDGVSLRYPGAAHPALAGIDLAIAEGEHVTILGRSGAGKTSLFNLLLRFAPHEAGTATIGGVDLAAIRGDDLRSLFTVVSQTTAIFAGTLRDNLLLARPDADDAALWHALETARLADFVRARPGGLDSLVGEAGAKLSGGEARRLSLARAALRATPFLLLDEPTEGLDPLTEAEFRRALAGLAARRTVIAITHRLDHLADDDRVVMLAEGRIVADGRFGALRQGAGPVARLSRLREMSLRF</sequence>
<evidence type="ECO:0000259" key="8">
    <source>
        <dbReference type="PROSITE" id="PS50893"/>
    </source>
</evidence>
<evidence type="ECO:0000256" key="6">
    <source>
        <dbReference type="ARBA" id="ARBA00023136"/>
    </source>
</evidence>
<accession>A5FZ10</accession>
<dbReference type="GO" id="GO:0016887">
    <property type="term" value="F:ATP hydrolysis activity"/>
    <property type="evidence" value="ECO:0007669"/>
    <property type="project" value="InterPro"/>
</dbReference>
<feature type="domain" description="ABC transporter" evidence="8">
    <location>
        <begin position="342"/>
        <end position="577"/>
    </location>
</feature>
<dbReference type="PROSITE" id="PS00211">
    <property type="entry name" value="ABC_TRANSPORTER_1"/>
    <property type="match status" value="1"/>
</dbReference>